<dbReference type="GO" id="GO:0042802">
    <property type="term" value="F:identical protein binding"/>
    <property type="evidence" value="ECO:0007669"/>
    <property type="project" value="TreeGrafter"/>
</dbReference>
<dbReference type="Gene3D" id="3.90.1150.10">
    <property type="entry name" value="Aspartate Aminotransferase, domain 1"/>
    <property type="match status" value="1"/>
</dbReference>
<reference evidence="6 7" key="1">
    <citation type="submission" date="2016-11" db="EMBL/GenBank/DDBJ databases">
        <authorList>
            <person name="Jaros S."/>
            <person name="Januszkiewicz K."/>
            <person name="Wedrychowicz H."/>
        </authorList>
    </citation>
    <scope>NUCLEOTIDE SEQUENCE [LARGE SCALE GENOMIC DNA]</scope>
    <source>
        <strain evidence="6 7">DSM 21986</strain>
    </source>
</reference>
<keyword evidence="7" id="KW-1185">Reference proteome</keyword>
<dbReference type="SUPFAM" id="SSF53383">
    <property type="entry name" value="PLP-dependent transferases"/>
    <property type="match status" value="1"/>
</dbReference>
<gene>
    <name evidence="6" type="ORF">SAMN05443144_104108</name>
</gene>
<keyword evidence="4 5" id="KW-0663">Pyridoxal phosphate</keyword>
<accession>A0A1M4XEK4</accession>
<dbReference type="InterPro" id="IPR049704">
    <property type="entry name" value="Aminotrans_3_PPA_site"/>
</dbReference>
<dbReference type="GO" id="GO:0030170">
    <property type="term" value="F:pyridoxal phosphate binding"/>
    <property type="evidence" value="ECO:0007669"/>
    <property type="project" value="InterPro"/>
</dbReference>
<dbReference type="Pfam" id="PF00202">
    <property type="entry name" value="Aminotran_3"/>
    <property type="match status" value="1"/>
</dbReference>
<dbReference type="EMBL" id="FQUS01000004">
    <property type="protein sequence ID" value="SHE92037.1"/>
    <property type="molecule type" value="Genomic_DNA"/>
</dbReference>
<dbReference type="OrthoDB" id="9801052at2"/>
<dbReference type="PANTHER" id="PTHR11986:SF79">
    <property type="entry name" value="ACETYLORNITHINE AMINOTRANSFERASE, MITOCHONDRIAL"/>
    <property type="match status" value="1"/>
</dbReference>
<dbReference type="Gene3D" id="3.40.640.10">
    <property type="entry name" value="Type I PLP-dependent aspartate aminotransferase-like (Major domain)"/>
    <property type="match status" value="1"/>
</dbReference>
<keyword evidence="2 6" id="KW-0032">Aminotransferase</keyword>
<comment type="cofactor">
    <cofactor evidence="1">
        <name>pyridoxal 5'-phosphate</name>
        <dbReference type="ChEBI" id="CHEBI:597326"/>
    </cofactor>
</comment>
<dbReference type="InterPro" id="IPR015422">
    <property type="entry name" value="PyrdxlP-dep_Trfase_small"/>
</dbReference>
<name>A0A1M4XEK4_9BACT</name>
<evidence type="ECO:0000256" key="3">
    <source>
        <dbReference type="ARBA" id="ARBA00022679"/>
    </source>
</evidence>
<protein>
    <submittedName>
        <fullName evidence="6">Acetylornithine aminotransferase</fullName>
    </submittedName>
</protein>
<dbReference type="InterPro" id="IPR015421">
    <property type="entry name" value="PyrdxlP-dep_Trfase_major"/>
</dbReference>
<dbReference type="PROSITE" id="PS00600">
    <property type="entry name" value="AA_TRANSFER_CLASS_3"/>
    <property type="match status" value="1"/>
</dbReference>
<evidence type="ECO:0000256" key="1">
    <source>
        <dbReference type="ARBA" id="ARBA00001933"/>
    </source>
</evidence>
<dbReference type="InterPro" id="IPR050103">
    <property type="entry name" value="Class-III_PLP-dep_AT"/>
</dbReference>
<evidence type="ECO:0000256" key="4">
    <source>
        <dbReference type="ARBA" id="ARBA00022898"/>
    </source>
</evidence>
<dbReference type="PANTHER" id="PTHR11986">
    <property type="entry name" value="AMINOTRANSFERASE CLASS III"/>
    <property type="match status" value="1"/>
</dbReference>
<dbReference type="CDD" id="cd00610">
    <property type="entry name" value="OAT_like"/>
    <property type="match status" value="1"/>
</dbReference>
<proteinExistence type="inferred from homology"/>
<dbReference type="STRING" id="1194090.SAMN05443144_104108"/>
<organism evidence="6 7">
    <name type="scientific">Fodinibius roseus</name>
    <dbReference type="NCBI Taxonomy" id="1194090"/>
    <lineage>
        <taxon>Bacteria</taxon>
        <taxon>Pseudomonadati</taxon>
        <taxon>Balneolota</taxon>
        <taxon>Balneolia</taxon>
        <taxon>Balneolales</taxon>
        <taxon>Balneolaceae</taxon>
        <taxon>Fodinibius</taxon>
    </lineage>
</organism>
<dbReference type="PIRSF" id="PIRSF000521">
    <property type="entry name" value="Transaminase_4ab_Lys_Orn"/>
    <property type="match status" value="1"/>
</dbReference>
<evidence type="ECO:0000313" key="7">
    <source>
        <dbReference type="Proteomes" id="UP000184041"/>
    </source>
</evidence>
<dbReference type="RefSeq" id="WP_073060148.1">
    <property type="nucleotide sequence ID" value="NZ_FQUS01000004.1"/>
</dbReference>
<evidence type="ECO:0000256" key="5">
    <source>
        <dbReference type="RuleBase" id="RU003560"/>
    </source>
</evidence>
<dbReference type="FunFam" id="3.40.640.10:FF:000100">
    <property type="entry name" value="Putative acetylornithine aminotransferase"/>
    <property type="match status" value="1"/>
</dbReference>
<evidence type="ECO:0000256" key="2">
    <source>
        <dbReference type="ARBA" id="ARBA00022576"/>
    </source>
</evidence>
<dbReference type="GO" id="GO:0008483">
    <property type="term" value="F:transaminase activity"/>
    <property type="evidence" value="ECO:0007669"/>
    <property type="project" value="UniProtKB-KW"/>
</dbReference>
<comment type="similarity">
    <text evidence="5">Belongs to the class-III pyridoxal-phosphate-dependent aminotransferase family.</text>
</comment>
<dbReference type="InterPro" id="IPR005814">
    <property type="entry name" value="Aminotrans_3"/>
</dbReference>
<evidence type="ECO:0000313" key="6">
    <source>
        <dbReference type="EMBL" id="SHE92037.1"/>
    </source>
</evidence>
<keyword evidence="3 6" id="KW-0808">Transferase</keyword>
<dbReference type="Proteomes" id="UP000184041">
    <property type="component" value="Unassembled WGS sequence"/>
</dbReference>
<sequence length="380" mass="41356">MELFDVYPLLDLEPVKAQDHYVFTADGTKYLDFYSGHGVISIGHSHPHYINEVNNQLRDIGFYSNSVKNPLQQKLAEKLGRISGYDDYQLFLSNSGAEAIENALKVASFHTKKSKVIAFKGSFHGRTSAALSITDGDKYSAPINKGSEVTFLELNDSDGLEQELEQDDVCAVVIEGIQGIGGINIPDDEFLRLVRERCTETGTLLICDEIQSGYGRTGAFFAHQHAGIKADIVTVAKGMGNGFPVAGTIIHPDIEPFYGQLGSTFGGNHLASAAASAVLDVIESENLMDRATQLGNTLLNSLSTLPEPREVRGRGLMIGMEFPFAVKELRRVLIEEEHILTGVSSDPNVLRLLPPLTITSKEVTIFINALKSALSLSKVS</sequence>
<dbReference type="InterPro" id="IPR015424">
    <property type="entry name" value="PyrdxlP-dep_Trfase"/>
</dbReference>
<dbReference type="AlphaFoldDB" id="A0A1M4XEK4"/>